<proteinExistence type="predicted"/>
<dbReference type="SUPFAM" id="SSF55136">
    <property type="entry name" value="Probable bacterial effector-binding domain"/>
    <property type="match status" value="1"/>
</dbReference>
<dbReference type="InterPro" id="IPR010499">
    <property type="entry name" value="AraC_E-bd"/>
</dbReference>
<dbReference type="Gene3D" id="1.10.1660.10">
    <property type="match status" value="1"/>
</dbReference>
<comment type="caution">
    <text evidence="3">The sequence shown here is derived from an EMBL/GenBank/DDBJ whole genome shotgun (WGS) entry which is preliminary data.</text>
</comment>
<dbReference type="SMART" id="SM00422">
    <property type="entry name" value="HTH_MERR"/>
    <property type="match status" value="1"/>
</dbReference>
<dbReference type="RefSeq" id="WP_273937885.1">
    <property type="nucleotide sequence ID" value="NZ_CP097263.1"/>
</dbReference>
<dbReference type="InterPro" id="IPR011256">
    <property type="entry name" value="Reg_factor_effector_dom_sf"/>
</dbReference>
<evidence type="ECO:0000256" key="1">
    <source>
        <dbReference type="ARBA" id="ARBA00023125"/>
    </source>
</evidence>
<feature type="domain" description="HTH merR-type" evidence="2">
    <location>
        <begin position="4"/>
        <end position="74"/>
    </location>
</feature>
<dbReference type="EMBL" id="JBHLUD010000015">
    <property type="protein sequence ID" value="MFC0548274.1"/>
    <property type="molecule type" value="Genomic_DNA"/>
</dbReference>
<dbReference type="SMART" id="SM00871">
    <property type="entry name" value="AraC_E_bind"/>
    <property type="match status" value="1"/>
</dbReference>
<evidence type="ECO:0000313" key="4">
    <source>
        <dbReference type="Proteomes" id="UP001589810"/>
    </source>
</evidence>
<dbReference type="InterPro" id="IPR000551">
    <property type="entry name" value="MerR-type_HTH_dom"/>
</dbReference>
<evidence type="ECO:0000259" key="2">
    <source>
        <dbReference type="PROSITE" id="PS50937"/>
    </source>
</evidence>
<dbReference type="SUPFAM" id="SSF46955">
    <property type="entry name" value="Putative DNA-binding domain"/>
    <property type="match status" value="1"/>
</dbReference>
<dbReference type="InterPro" id="IPR029442">
    <property type="entry name" value="GyrI-like"/>
</dbReference>
<reference evidence="3 4" key="1">
    <citation type="submission" date="2024-09" db="EMBL/GenBank/DDBJ databases">
        <authorList>
            <person name="Sun Q."/>
            <person name="Mori K."/>
        </authorList>
    </citation>
    <scope>NUCLEOTIDE SEQUENCE [LARGE SCALE GENOMIC DNA]</scope>
    <source>
        <strain evidence="3 4">TBRC 1432</strain>
    </source>
</reference>
<dbReference type="PROSITE" id="PS50937">
    <property type="entry name" value="HTH_MERR_2"/>
    <property type="match status" value="1"/>
</dbReference>
<dbReference type="InterPro" id="IPR009061">
    <property type="entry name" value="DNA-bd_dom_put_sf"/>
</dbReference>
<dbReference type="Gene3D" id="3.20.80.10">
    <property type="entry name" value="Regulatory factor, effector binding domain"/>
    <property type="match status" value="1"/>
</dbReference>
<sequence length="265" mass="29021">MAVLLSIGDFSRMTYLSVKALRHYHELGLLVPAEIDPATGYRLYGPEQARTAQVIRRFRDLGMPLDEVRAMLAAPDVAARNAVIAAHLRRVEHQLERTQAAVSSLRSLLEQEASPIEVECRSVPAMTVLAVGDHIAMDDSERWWAEAFERLEAVVGPHRAGPLGCLYHEEFFTDDAGDVLAYIPVHGEPVGHGVELLELPAADLAVTLHRGPFGELDRTYSALGTYVAGRQIGVPGPIRETYLVTAGGESAHRTEVGWPVFPITD</sequence>
<keyword evidence="4" id="KW-1185">Reference proteome</keyword>
<accession>A0ABV6N6Q8</accession>
<dbReference type="Proteomes" id="UP001589810">
    <property type="component" value="Unassembled WGS sequence"/>
</dbReference>
<keyword evidence="1" id="KW-0238">DNA-binding</keyword>
<dbReference type="CDD" id="cd01107">
    <property type="entry name" value="HTH_BmrR"/>
    <property type="match status" value="1"/>
</dbReference>
<dbReference type="Pfam" id="PF06445">
    <property type="entry name" value="GyrI-like"/>
    <property type="match status" value="1"/>
</dbReference>
<evidence type="ECO:0000313" key="3">
    <source>
        <dbReference type="EMBL" id="MFC0548274.1"/>
    </source>
</evidence>
<protein>
    <submittedName>
        <fullName evidence="3">MerR family transcriptional regulator</fullName>
    </submittedName>
</protein>
<dbReference type="InterPro" id="IPR047057">
    <property type="entry name" value="MerR_fam"/>
</dbReference>
<dbReference type="Pfam" id="PF13411">
    <property type="entry name" value="MerR_1"/>
    <property type="match status" value="1"/>
</dbReference>
<name>A0ABV6N6Q8_9PSEU</name>
<dbReference type="PANTHER" id="PTHR30204:SF97">
    <property type="entry name" value="MERR FAMILY REGULATORY PROTEIN"/>
    <property type="match status" value="1"/>
</dbReference>
<gene>
    <name evidence="3" type="ORF">ACFFH7_42670</name>
</gene>
<dbReference type="PANTHER" id="PTHR30204">
    <property type="entry name" value="REDOX-CYCLING DRUG-SENSING TRANSCRIPTIONAL ACTIVATOR SOXR"/>
    <property type="match status" value="1"/>
</dbReference>
<organism evidence="3 4">
    <name type="scientific">Kutzneria chonburiensis</name>
    <dbReference type="NCBI Taxonomy" id="1483604"/>
    <lineage>
        <taxon>Bacteria</taxon>
        <taxon>Bacillati</taxon>
        <taxon>Actinomycetota</taxon>
        <taxon>Actinomycetes</taxon>
        <taxon>Pseudonocardiales</taxon>
        <taxon>Pseudonocardiaceae</taxon>
        <taxon>Kutzneria</taxon>
    </lineage>
</organism>